<evidence type="ECO:0000256" key="1">
    <source>
        <dbReference type="ARBA" id="ARBA00008655"/>
    </source>
</evidence>
<keyword evidence="5" id="KW-0812">Transmembrane</keyword>
<proteinExistence type="inferred from homology"/>
<keyword evidence="3 7" id="KW-0012">Acyltransferase</keyword>
<dbReference type="SUPFAM" id="SSF69593">
    <property type="entry name" value="Glycerol-3-phosphate (1)-acyltransferase"/>
    <property type="match status" value="1"/>
</dbReference>
<comment type="similarity">
    <text evidence="1">Belongs to the 1-acyl-sn-glycerol-3-phosphate acyltransferase family.</text>
</comment>
<dbReference type="Pfam" id="PF01553">
    <property type="entry name" value="Acyltransferase"/>
    <property type="match status" value="1"/>
</dbReference>
<reference evidence="7" key="1">
    <citation type="submission" date="2022-07" db="EMBL/GenBank/DDBJ databases">
        <title>Fungi with potential for degradation of polypropylene.</title>
        <authorList>
            <person name="Gostincar C."/>
        </authorList>
    </citation>
    <scope>NUCLEOTIDE SEQUENCE</scope>
    <source>
        <strain evidence="7">EXF-13308</strain>
    </source>
</reference>
<dbReference type="InterPro" id="IPR002123">
    <property type="entry name" value="Plipid/glycerol_acylTrfase"/>
</dbReference>
<feature type="domain" description="Phospholipid/glycerol acyltransferase" evidence="6">
    <location>
        <begin position="139"/>
        <end position="272"/>
    </location>
</feature>
<dbReference type="AlphaFoldDB" id="A0AA38VBV4"/>
<dbReference type="GO" id="GO:0005783">
    <property type="term" value="C:endoplasmic reticulum"/>
    <property type="evidence" value="ECO:0007669"/>
    <property type="project" value="TreeGrafter"/>
</dbReference>
<dbReference type="GO" id="GO:0016746">
    <property type="term" value="F:acyltransferase activity"/>
    <property type="evidence" value="ECO:0007669"/>
    <property type="project" value="UniProtKB-KW"/>
</dbReference>
<accession>A0AA38VBV4</accession>
<dbReference type="Pfam" id="PF16076">
    <property type="entry name" value="Acyltransf_C"/>
    <property type="match status" value="1"/>
</dbReference>
<evidence type="ECO:0000313" key="7">
    <source>
        <dbReference type="EMBL" id="KAJ9133813.1"/>
    </source>
</evidence>
<dbReference type="CDD" id="cd07990">
    <property type="entry name" value="LPLAT_LCLAT1-like"/>
    <property type="match status" value="1"/>
</dbReference>
<gene>
    <name evidence="7" type="ORF">NKR23_g10540</name>
</gene>
<keyword evidence="8" id="KW-1185">Reference proteome</keyword>
<dbReference type="PANTHER" id="PTHR10983:SF16">
    <property type="entry name" value="LYSOCARDIOLIPIN ACYLTRANSFERASE 1"/>
    <property type="match status" value="1"/>
</dbReference>
<feature type="transmembrane region" description="Helical" evidence="5">
    <location>
        <begin position="55"/>
        <end position="78"/>
    </location>
</feature>
<evidence type="ECO:0000256" key="3">
    <source>
        <dbReference type="ARBA" id="ARBA00023315"/>
    </source>
</evidence>
<dbReference type="GO" id="GO:0036149">
    <property type="term" value="P:phosphatidylinositol acyl-chain remodeling"/>
    <property type="evidence" value="ECO:0007669"/>
    <property type="project" value="TreeGrafter"/>
</dbReference>
<feature type="compositionally biased region" description="Basic and acidic residues" evidence="4">
    <location>
        <begin position="1"/>
        <end position="14"/>
    </location>
</feature>
<dbReference type="InterPro" id="IPR032098">
    <property type="entry name" value="Acyltransf_C"/>
</dbReference>
<feature type="transmembrane region" description="Helical" evidence="5">
    <location>
        <begin position="179"/>
        <end position="196"/>
    </location>
</feature>
<evidence type="ECO:0000313" key="8">
    <source>
        <dbReference type="Proteomes" id="UP001174694"/>
    </source>
</evidence>
<feature type="transmembrane region" description="Helical" evidence="5">
    <location>
        <begin position="84"/>
        <end position="106"/>
    </location>
</feature>
<evidence type="ECO:0000256" key="2">
    <source>
        <dbReference type="ARBA" id="ARBA00022679"/>
    </source>
</evidence>
<dbReference type="SMART" id="SM00563">
    <property type="entry name" value="PlsC"/>
    <property type="match status" value="1"/>
</dbReference>
<protein>
    <submittedName>
        <fullName evidence="7">1-acyl-sn-glycerol-3-phosphate acyltransferase</fullName>
    </submittedName>
</protein>
<dbReference type="Proteomes" id="UP001174694">
    <property type="component" value="Unassembled WGS sequence"/>
</dbReference>
<name>A0AA38VBV4_9PEZI</name>
<organism evidence="7 8">
    <name type="scientific">Pleurostoma richardsiae</name>
    <dbReference type="NCBI Taxonomy" id="41990"/>
    <lineage>
        <taxon>Eukaryota</taxon>
        <taxon>Fungi</taxon>
        <taxon>Dikarya</taxon>
        <taxon>Ascomycota</taxon>
        <taxon>Pezizomycotina</taxon>
        <taxon>Sordariomycetes</taxon>
        <taxon>Sordariomycetidae</taxon>
        <taxon>Calosphaeriales</taxon>
        <taxon>Pleurostomataceae</taxon>
        <taxon>Pleurostoma</taxon>
    </lineage>
</organism>
<comment type="caution">
    <text evidence="7">The sequence shown here is derived from an EMBL/GenBank/DDBJ whole genome shotgun (WGS) entry which is preliminary data.</text>
</comment>
<evidence type="ECO:0000256" key="5">
    <source>
        <dbReference type="SAM" id="Phobius"/>
    </source>
</evidence>
<keyword evidence="5" id="KW-1133">Transmembrane helix</keyword>
<evidence type="ECO:0000256" key="4">
    <source>
        <dbReference type="SAM" id="MobiDB-lite"/>
    </source>
</evidence>
<feature type="region of interest" description="Disordered" evidence="4">
    <location>
        <begin position="1"/>
        <end position="40"/>
    </location>
</feature>
<keyword evidence="5" id="KW-0472">Membrane</keyword>
<evidence type="ECO:0000259" key="6">
    <source>
        <dbReference type="SMART" id="SM00563"/>
    </source>
</evidence>
<feature type="transmembrane region" description="Helical" evidence="5">
    <location>
        <begin position="391"/>
        <end position="411"/>
    </location>
</feature>
<keyword evidence="2" id="KW-0808">Transferase</keyword>
<sequence length="423" mass="48645">MTADVRRRVRRQEDDPTPAPVLGAGLTADDDGKELHPSGKEKHGRVMQWIRGLSFGIYFVSCCLAILTTQILGSPLYWISRDLYYAYMALTKQSFGLLITTMTNWWGPTKIRISGDDSVAGQIKQTPDGRVEFDFPERLVLIANHQIYTDWLYLWWVAYANNPQMHGYLYIILKESLKYLPVVGPGMMFYGFIFMSRKMAVDQPRMAHRLRKLKINHTGPGGRKFLNPMWLLLFPEGTNLSGNGRAKSARWAEKIGVRDMQHLLLPRSTGMFFCLNELKGTVNYVYDCTVAYEGIPRGKFGEDYFTLASTYFQGRPPKSVNFYWRRFSVADIPLGDQEKFDQWLHQRWCEKDALMEEYLSTGRFPASPIVPGSINGDVEAFVETEVRTKHWWEFVQIFVVLGAFGLLSNVLSKTWSRLIHMLG</sequence>
<dbReference type="EMBL" id="JANBVO010000047">
    <property type="protein sequence ID" value="KAJ9133813.1"/>
    <property type="molecule type" value="Genomic_DNA"/>
</dbReference>
<dbReference type="PANTHER" id="PTHR10983">
    <property type="entry name" value="1-ACYLGLYCEROL-3-PHOSPHATE ACYLTRANSFERASE-RELATED"/>
    <property type="match status" value="1"/>
</dbReference>